<dbReference type="STRING" id="57577.A0A2K3K262"/>
<dbReference type="SUPFAM" id="SSF52402">
    <property type="entry name" value="Adenine nucleotide alpha hydrolases-like"/>
    <property type="match status" value="1"/>
</dbReference>
<evidence type="ECO:0000256" key="7">
    <source>
        <dbReference type="ARBA" id="ARBA00022741"/>
    </source>
</evidence>
<dbReference type="EC" id="2.7.7.2" evidence="2"/>
<comment type="caution">
    <text evidence="14">The sequence shown here is derived from an EMBL/GenBank/DDBJ whole genome shotgun (WGS) entry which is preliminary data.</text>
</comment>
<evidence type="ECO:0000256" key="1">
    <source>
        <dbReference type="ARBA" id="ARBA00004726"/>
    </source>
</evidence>
<organism evidence="14 15">
    <name type="scientific">Trifolium pratense</name>
    <name type="common">Red clover</name>
    <dbReference type="NCBI Taxonomy" id="57577"/>
    <lineage>
        <taxon>Eukaryota</taxon>
        <taxon>Viridiplantae</taxon>
        <taxon>Streptophyta</taxon>
        <taxon>Embryophyta</taxon>
        <taxon>Tracheophyta</taxon>
        <taxon>Spermatophyta</taxon>
        <taxon>Magnoliopsida</taxon>
        <taxon>eudicotyledons</taxon>
        <taxon>Gunneridae</taxon>
        <taxon>Pentapetalae</taxon>
        <taxon>rosids</taxon>
        <taxon>fabids</taxon>
        <taxon>Fabales</taxon>
        <taxon>Fabaceae</taxon>
        <taxon>Papilionoideae</taxon>
        <taxon>50 kb inversion clade</taxon>
        <taxon>NPAAA clade</taxon>
        <taxon>Hologalegina</taxon>
        <taxon>IRL clade</taxon>
        <taxon>Trifolieae</taxon>
        <taxon>Trifolium</taxon>
    </lineage>
</organism>
<dbReference type="PANTHER" id="PTHR23293">
    <property type="entry name" value="FAD SYNTHETASE-RELATED FMN ADENYLYLTRANSFERASE"/>
    <property type="match status" value="1"/>
</dbReference>
<keyword evidence="7" id="KW-0547">Nucleotide-binding</keyword>
<evidence type="ECO:0000256" key="6">
    <source>
        <dbReference type="ARBA" id="ARBA00022695"/>
    </source>
</evidence>
<comment type="pathway">
    <text evidence="1">Cofactor biosynthesis; FAD biosynthesis; FAD from FMN: step 1/1.</text>
</comment>
<dbReference type="GO" id="GO:0005524">
    <property type="term" value="F:ATP binding"/>
    <property type="evidence" value="ECO:0007669"/>
    <property type="project" value="UniProtKB-KW"/>
</dbReference>
<dbReference type="Proteomes" id="UP000236291">
    <property type="component" value="Unassembled WGS sequence"/>
</dbReference>
<reference evidence="14 15" key="1">
    <citation type="journal article" date="2014" name="Am. J. Bot.">
        <title>Genome assembly and annotation for red clover (Trifolium pratense; Fabaceae).</title>
        <authorList>
            <person name="Istvanek J."/>
            <person name="Jaros M."/>
            <person name="Krenek A."/>
            <person name="Repkova J."/>
        </authorList>
    </citation>
    <scope>NUCLEOTIDE SEQUENCE [LARGE SCALE GENOMIC DNA]</scope>
    <source>
        <strain evidence="15">cv. Tatra</strain>
        <tissue evidence="14">Young leaves</tissue>
    </source>
</reference>
<evidence type="ECO:0000256" key="2">
    <source>
        <dbReference type="ARBA" id="ARBA00012393"/>
    </source>
</evidence>
<keyword evidence="6" id="KW-0548">Nucleotidyltransferase</keyword>
<evidence type="ECO:0000256" key="3">
    <source>
        <dbReference type="ARBA" id="ARBA00022630"/>
    </source>
</evidence>
<name>A0A2K3K262_TRIPR</name>
<feature type="domain" description="Phosphoadenosine phosphosulphate reductase" evidence="13">
    <location>
        <begin position="8"/>
        <end position="79"/>
    </location>
</feature>
<evidence type="ECO:0000313" key="14">
    <source>
        <dbReference type="EMBL" id="PNX60385.1"/>
    </source>
</evidence>
<gene>
    <name evidence="14" type="ORF">L195_g051900</name>
</gene>
<keyword evidence="4" id="KW-0288">FMN</keyword>
<keyword evidence="9" id="KW-0067">ATP-binding</keyword>
<dbReference type="InterPro" id="IPR014729">
    <property type="entry name" value="Rossmann-like_a/b/a_fold"/>
</dbReference>
<evidence type="ECO:0000256" key="4">
    <source>
        <dbReference type="ARBA" id="ARBA00022643"/>
    </source>
</evidence>
<keyword evidence="5" id="KW-0808">Transferase</keyword>
<comment type="catalytic activity">
    <reaction evidence="12">
        <text>FMN + ATP + H(+) = FAD + diphosphate</text>
        <dbReference type="Rhea" id="RHEA:17237"/>
        <dbReference type="ChEBI" id="CHEBI:15378"/>
        <dbReference type="ChEBI" id="CHEBI:30616"/>
        <dbReference type="ChEBI" id="CHEBI:33019"/>
        <dbReference type="ChEBI" id="CHEBI:57692"/>
        <dbReference type="ChEBI" id="CHEBI:58210"/>
        <dbReference type="EC" id="2.7.7.2"/>
    </reaction>
</comment>
<reference evidence="14 15" key="2">
    <citation type="journal article" date="2017" name="Front. Plant Sci.">
        <title>Gene Classification and Mining of Molecular Markers Useful in Red Clover (Trifolium pratense) Breeding.</title>
        <authorList>
            <person name="Istvanek J."/>
            <person name="Dluhosova J."/>
            <person name="Dluhos P."/>
            <person name="Patkova L."/>
            <person name="Nedelnik J."/>
            <person name="Repkova J."/>
        </authorList>
    </citation>
    <scope>NUCLEOTIDE SEQUENCE [LARGE SCALE GENOMIC DNA]</scope>
    <source>
        <strain evidence="15">cv. Tatra</strain>
        <tissue evidence="14">Young leaves</tissue>
    </source>
</reference>
<dbReference type="GO" id="GO:0006747">
    <property type="term" value="P:FAD biosynthetic process"/>
    <property type="evidence" value="ECO:0007669"/>
    <property type="project" value="TreeGrafter"/>
</dbReference>
<proteinExistence type="predicted"/>
<dbReference type="Gene3D" id="3.40.50.620">
    <property type="entry name" value="HUPs"/>
    <property type="match status" value="1"/>
</dbReference>
<sequence>SFYSIEEVAFSFNGGKDSTVLLHLLRAGYFLHKMGQNSANGDVKDFPIRTIYFESPSAFPEINSFTYDIAATYGLQIDTIRLDFKSGLETLLKDKPIRAIFLGVRIGDPTALVAI</sequence>
<evidence type="ECO:0000256" key="8">
    <source>
        <dbReference type="ARBA" id="ARBA00022827"/>
    </source>
</evidence>
<feature type="non-terminal residue" evidence="14">
    <location>
        <position position="1"/>
    </location>
</feature>
<evidence type="ECO:0000256" key="12">
    <source>
        <dbReference type="ARBA" id="ARBA00049494"/>
    </source>
</evidence>
<dbReference type="GO" id="GO:0003919">
    <property type="term" value="F:FMN adenylyltransferase activity"/>
    <property type="evidence" value="ECO:0007669"/>
    <property type="project" value="UniProtKB-EC"/>
</dbReference>
<evidence type="ECO:0000256" key="5">
    <source>
        <dbReference type="ARBA" id="ARBA00022679"/>
    </source>
</evidence>
<evidence type="ECO:0000256" key="10">
    <source>
        <dbReference type="ARBA" id="ARBA00031145"/>
    </source>
</evidence>
<dbReference type="EMBL" id="ASHM01082649">
    <property type="protein sequence ID" value="PNX60385.1"/>
    <property type="molecule type" value="Genomic_DNA"/>
</dbReference>
<evidence type="ECO:0000259" key="13">
    <source>
        <dbReference type="Pfam" id="PF01507"/>
    </source>
</evidence>
<accession>A0A2K3K262</accession>
<dbReference type="Pfam" id="PF01507">
    <property type="entry name" value="PAPS_reduct"/>
    <property type="match status" value="1"/>
</dbReference>
<dbReference type="AlphaFoldDB" id="A0A2K3K262"/>
<evidence type="ECO:0000256" key="11">
    <source>
        <dbReference type="ARBA" id="ARBA00031871"/>
    </source>
</evidence>
<protein>
    <recommendedName>
        <fullName evidence="2">FAD synthase</fullName>
        <ecNumber evidence="2">2.7.7.2</ecNumber>
    </recommendedName>
    <alternativeName>
        <fullName evidence="10">FAD pyrophosphorylase</fullName>
    </alternativeName>
    <alternativeName>
        <fullName evidence="11">FMN adenylyltransferase</fullName>
    </alternativeName>
</protein>
<evidence type="ECO:0000256" key="9">
    <source>
        <dbReference type="ARBA" id="ARBA00022840"/>
    </source>
</evidence>
<dbReference type="InterPro" id="IPR002500">
    <property type="entry name" value="PAPS_reduct_dom"/>
</dbReference>
<evidence type="ECO:0000313" key="15">
    <source>
        <dbReference type="Proteomes" id="UP000236291"/>
    </source>
</evidence>
<keyword evidence="3" id="KW-0285">Flavoprotein</keyword>
<keyword evidence="8" id="KW-0274">FAD</keyword>
<dbReference type="PANTHER" id="PTHR23293:SF9">
    <property type="entry name" value="FAD SYNTHASE"/>
    <property type="match status" value="1"/>
</dbReference>